<reference evidence="13" key="1">
    <citation type="journal article" date="2023" name="Int. J. Syst. Evol. Microbiol.">
        <title>Collibacillus ludicampi gen. nov., sp. nov., a new soil bacterium of the family Alicyclobacillaceae.</title>
        <authorList>
            <person name="Jojima T."/>
            <person name="Ioku Y."/>
            <person name="Fukuta Y."/>
            <person name="Shirasaka N."/>
            <person name="Matsumura Y."/>
            <person name="Mori M."/>
        </authorList>
    </citation>
    <scope>NUCLEOTIDE SEQUENCE</scope>
    <source>
        <strain evidence="13">TP075</strain>
    </source>
</reference>
<keyword evidence="6" id="KW-0418">Kinase</keyword>
<dbReference type="FunFam" id="1.10.287.130:FF:000040">
    <property type="entry name" value="PAS domain-containing sensor histidine kinase"/>
    <property type="match status" value="1"/>
</dbReference>
<dbReference type="PROSITE" id="PS50112">
    <property type="entry name" value="PAS"/>
    <property type="match status" value="2"/>
</dbReference>
<dbReference type="CDD" id="cd00082">
    <property type="entry name" value="HisKA"/>
    <property type="match status" value="1"/>
</dbReference>
<keyword evidence="3" id="KW-0597">Phosphoprotein</keyword>
<evidence type="ECO:0000259" key="11">
    <source>
        <dbReference type="PROSITE" id="PS50112"/>
    </source>
</evidence>
<dbReference type="Pfam" id="PF00989">
    <property type="entry name" value="PAS"/>
    <property type="match status" value="1"/>
</dbReference>
<dbReference type="EMBL" id="BOQE01000001">
    <property type="protein sequence ID" value="GIM45104.1"/>
    <property type="molecule type" value="Genomic_DNA"/>
</dbReference>
<name>A0AAV4LB57_9BACL</name>
<dbReference type="Gene3D" id="3.30.450.20">
    <property type="entry name" value="PAS domain"/>
    <property type="match status" value="2"/>
</dbReference>
<evidence type="ECO:0000259" key="12">
    <source>
        <dbReference type="PROSITE" id="PS50113"/>
    </source>
</evidence>
<evidence type="ECO:0000256" key="1">
    <source>
        <dbReference type="ARBA" id="ARBA00000085"/>
    </source>
</evidence>
<dbReference type="Gene3D" id="3.30.565.10">
    <property type="entry name" value="Histidine kinase-like ATPase, C-terminal domain"/>
    <property type="match status" value="1"/>
</dbReference>
<keyword evidence="8" id="KW-0749">Sporulation</keyword>
<dbReference type="SMART" id="SM00387">
    <property type="entry name" value="HATPase_c"/>
    <property type="match status" value="1"/>
</dbReference>
<dbReference type="InterPro" id="IPR003661">
    <property type="entry name" value="HisK_dim/P_dom"/>
</dbReference>
<feature type="domain" description="PAC" evidence="12">
    <location>
        <begin position="230"/>
        <end position="282"/>
    </location>
</feature>
<dbReference type="SMART" id="SM00091">
    <property type="entry name" value="PAS"/>
    <property type="match status" value="2"/>
</dbReference>
<evidence type="ECO:0000313" key="14">
    <source>
        <dbReference type="Proteomes" id="UP001057291"/>
    </source>
</evidence>
<dbReference type="InterPro" id="IPR005467">
    <property type="entry name" value="His_kinase_dom"/>
</dbReference>
<feature type="domain" description="PAS" evidence="11">
    <location>
        <begin position="157"/>
        <end position="227"/>
    </location>
</feature>
<protein>
    <recommendedName>
        <fullName evidence="2">histidine kinase</fullName>
        <ecNumber evidence="2">2.7.13.3</ecNumber>
    </recommendedName>
</protein>
<dbReference type="SUPFAM" id="SSF55785">
    <property type="entry name" value="PYP-like sensor domain (PAS domain)"/>
    <property type="match status" value="2"/>
</dbReference>
<dbReference type="Proteomes" id="UP001057291">
    <property type="component" value="Unassembled WGS sequence"/>
</dbReference>
<dbReference type="Pfam" id="PF02518">
    <property type="entry name" value="HATPase_c"/>
    <property type="match status" value="1"/>
</dbReference>
<evidence type="ECO:0000259" key="10">
    <source>
        <dbReference type="PROSITE" id="PS50109"/>
    </source>
</evidence>
<dbReference type="Pfam" id="PF00512">
    <property type="entry name" value="HisKA"/>
    <property type="match status" value="1"/>
</dbReference>
<dbReference type="InterPro" id="IPR013656">
    <property type="entry name" value="PAS_4"/>
</dbReference>
<feature type="domain" description="Histidine kinase" evidence="10">
    <location>
        <begin position="295"/>
        <end position="504"/>
    </location>
</feature>
<proteinExistence type="predicted"/>
<dbReference type="InterPro" id="IPR036890">
    <property type="entry name" value="HATPase_C_sf"/>
</dbReference>
<dbReference type="InterPro" id="IPR036097">
    <property type="entry name" value="HisK_dim/P_sf"/>
</dbReference>
<dbReference type="AlphaFoldDB" id="A0AAV4LB57"/>
<keyword evidence="9" id="KW-0902">Two-component regulatory system</keyword>
<evidence type="ECO:0000256" key="4">
    <source>
        <dbReference type="ARBA" id="ARBA00022679"/>
    </source>
</evidence>
<evidence type="ECO:0000256" key="9">
    <source>
        <dbReference type="ARBA" id="ARBA00023012"/>
    </source>
</evidence>
<dbReference type="PRINTS" id="PR00344">
    <property type="entry name" value="BCTRLSENSOR"/>
</dbReference>
<dbReference type="GO" id="GO:0030435">
    <property type="term" value="P:sporulation resulting in formation of a cellular spore"/>
    <property type="evidence" value="ECO:0007669"/>
    <property type="project" value="UniProtKB-KW"/>
</dbReference>
<dbReference type="InterPro" id="IPR035965">
    <property type="entry name" value="PAS-like_dom_sf"/>
</dbReference>
<dbReference type="InterPro" id="IPR013767">
    <property type="entry name" value="PAS_fold"/>
</dbReference>
<dbReference type="PANTHER" id="PTHR43065:SF34">
    <property type="entry name" value="SPORULATION KINASE A"/>
    <property type="match status" value="1"/>
</dbReference>
<dbReference type="GO" id="GO:0005524">
    <property type="term" value="F:ATP binding"/>
    <property type="evidence" value="ECO:0007669"/>
    <property type="project" value="UniProtKB-KW"/>
</dbReference>
<accession>A0AAV4LB57</accession>
<dbReference type="InterPro" id="IPR000014">
    <property type="entry name" value="PAS"/>
</dbReference>
<gene>
    <name evidence="13" type="ORF">DNHGIG_06530</name>
</gene>
<evidence type="ECO:0000256" key="2">
    <source>
        <dbReference type="ARBA" id="ARBA00012438"/>
    </source>
</evidence>
<evidence type="ECO:0000256" key="7">
    <source>
        <dbReference type="ARBA" id="ARBA00022840"/>
    </source>
</evidence>
<comment type="catalytic activity">
    <reaction evidence="1">
        <text>ATP + protein L-histidine = ADP + protein N-phospho-L-histidine.</text>
        <dbReference type="EC" id="2.7.13.3"/>
    </reaction>
</comment>
<dbReference type="RefSeq" id="WP_282198335.1">
    <property type="nucleotide sequence ID" value="NZ_BOQE01000001.1"/>
</dbReference>
<dbReference type="InterPro" id="IPR004358">
    <property type="entry name" value="Sig_transdc_His_kin-like_C"/>
</dbReference>
<evidence type="ECO:0000256" key="5">
    <source>
        <dbReference type="ARBA" id="ARBA00022741"/>
    </source>
</evidence>
<keyword evidence="7" id="KW-0067">ATP-binding</keyword>
<dbReference type="CDD" id="cd00130">
    <property type="entry name" value="PAS"/>
    <property type="match status" value="2"/>
</dbReference>
<keyword evidence="4" id="KW-0808">Transferase</keyword>
<dbReference type="Gene3D" id="1.10.287.130">
    <property type="match status" value="1"/>
</dbReference>
<dbReference type="InterPro" id="IPR001610">
    <property type="entry name" value="PAC"/>
</dbReference>
<evidence type="ECO:0000313" key="13">
    <source>
        <dbReference type="EMBL" id="GIM45104.1"/>
    </source>
</evidence>
<dbReference type="PROSITE" id="PS50113">
    <property type="entry name" value="PAC"/>
    <property type="match status" value="2"/>
</dbReference>
<feature type="domain" description="PAS" evidence="11">
    <location>
        <begin position="33"/>
        <end position="103"/>
    </location>
</feature>
<dbReference type="Pfam" id="PF08448">
    <property type="entry name" value="PAS_4"/>
    <property type="match status" value="1"/>
</dbReference>
<keyword evidence="5" id="KW-0547">Nucleotide-binding</keyword>
<evidence type="ECO:0000256" key="6">
    <source>
        <dbReference type="ARBA" id="ARBA00022777"/>
    </source>
</evidence>
<dbReference type="PANTHER" id="PTHR43065">
    <property type="entry name" value="SENSOR HISTIDINE KINASE"/>
    <property type="match status" value="1"/>
</dbReference>
<evidence type="ECO:0000256" key="8">
    <source>
        <dbReference type="ARBA" id="ARBA00022969"/>
    </source>
</evidence>
<organism evidence="13 14">
    <name type="scientific">Collibacillus ludicampi</name>
    <dbReference type="NCBI Taxonomy" id="2771369"/>
    <lineage>
        <taxon>Bacteria</taxon>
        <taxon>Bacillati</taxon>
        <taxon>Bacillota</taxon>
        <taxon>Bacilli</taxon>
        <taxon>Bacillales</taxon>
        <taxon>Alicyclobacillaceae</taxon>
        <taxon>Collibacillus</taxon>
    </lineage>
</organism>
<dbReference type="SUPFAM" id="SSF55874">
    <property type="entry name" value="ATPase domain of HSP90 chaperone/DNA topoisomerase II/histidine kinase"/>
    <property type="match status" value="1"/>
</dbReference>
<dbReference type="GO" id="GO:0000155">
    <property type="term" value="F:phosphorelay sensor kinase activity"/>
    <property type="evidence" value="ECO:0007669"/>
    <property type="project" value="InterPro"/>
</dbReference>
<sequence length="509" mass="58585">MSTRDTEGRRFRVQSLKEYLQKQKQIEQQLRESEECYRNLLEFSPEPIAVHQKGRVVYINPAGLRLMGSDSKEEIIGRPILDFVHPGYRDVVAERVRKIEKNETVEILEEKLIRSDGQVIDIEVLPVRITYMGEPAVLLICRDITERKRVEQALRERDANYRIIEQHMTDLIGVLDIHGIVTYISPSYQTILGDPPEYCMGKFLFEKVHPEDLPRAKRLFHEMIRTKTPRQAELRYKHADGHWITMEANGAPVIEENGEVSKIVFVARDITERKRTEELLRKADKLSLVGELAAGVAHEIRNPLTALKGFVQLLQAKAENHPDYKPEYFEIMLSELDRIHFIVNEFMLLAKPQVSNFQPKDIRILMQHVVALLTTQAIMNDVQIRTEFESDIPLVTCEENQLKQVFVNILKNAIEAMPNGGDLMIQMKMYSSEKVLIRFVDQGCGIPEELIPKLGNPFFTTKEQGTGLGLMVCYKIIETHQGCIHISSEKDKGTTVDIILPVHVREVRE</sequence>
<keyword evidence="14" id="KW-1185">Reference proteome</keyword>
<dbReference type="NCBIfam" id="TIGR00229">
    <property type="entry name" value="sensory_box"/>
    <property type="match status" value="2"/>
</dbReference>
<dbReference type="SMART" id="SM00388">
    <property type="entry name" value="HisKA"/>
    <property type="match status" value="1"/>
</dbReference>
<evidence type="ECO:0000256" key="3">
    <source>
        <dbReference type="ARBA" id="ARBA00022553"/>
    </source>
</evidence>
<dbReference type="SMART" id="SM00086">
    <property type="entry name" value="PAC"/>
    <property type="match status" value="2"/>
</dbReference>
<dbReference type="InterPro" id="IPR000700">
    <property type="entry name" value="PAS-assoc_C"/>
</dbReference>
<dbReference type="SUPFAM" id="SSF47384">
    <property type="entry name" value="Homodimeric domain of signal transducing histidine kinase"/>
    <property type="match status" value="1"/>
</dbReference>
<dbReference type="PROSITE" id="PS50109">
    <property type="entry name" value="HIS_KIN"/>
    <property type="match status" value="1"/>
</dbReference>
<feature type="domain" description="PAC" evidence="12">
    <location>
        <begin position="106"/>
        <end position="156"/>
    </location>
</feature>
<comment type="caution">
    <text evidence="13">The sequence shown here is derived from an EMBL/GenBank/DDBJ whole genome shotgun (WGS) entry which is preliminary data.</text>
</comment>
<dbReference type="EC" id="2.7.13.3" evidence="2"/>
<dbReference type="InterPro" id="IPR003594">
    <property type="entry name" value="HATPase_dom"/>
</dbReference>